<sequence length="87" mass="9606">MYDVETSEGSVHRRHCDPLQKPWEPAQSPQATETKPFLRTDGTVKNQPSFPRSRSNRATSATFPQTAVNAKSHGGFSRTTTTTLSTV</sequence>
<dbReference type="EMBL" id="ABJB010796386">
    <property type="status" value="NOT_ANNOTATED_CDS"/>
    <property type="molecule type" value="Genomic_DNA"/>
</dbReference>
<evidence type="ECO:0000313" key="3">
    <source>
        <dbReference type="EnsemblMetazoa" id="ISCW020357-PA"/>
    </source>
</evidence>
<organism>
    <name type="scientific">Ixodes scapularis</name>
    <name type="common">Black-legged tick</name>
    <name type="synonym">Deer tick</name>
    <dbReference type="NCBI Taxonomy" id="6945"/>
    <lineage>
        <taxon>Eukaryota</taxon>
        <taxon>Metazoa</taxon>
        <taxon>Ecdysozoa</taxon>
        <taxon>Arthropoda</taxon>
        <taxon>Chelicerata</taxon>
        <taxon>Arachnida</taxon>
        <taxon>Acari</taxon>
        <taxon>Parasitiformes</taxon>
        <taxon>Ixodida</taxon>
        <taxon>Ixodoidea</taxon>
        <taxon>Ixodidae</taxon>
        <taxon>Ixodinae</taxon>
        <taxon>Ixodes</taxon>
    </lineage>
</organism>
<evidence type="ECO:0000256" key="1">
    <source>
        <dbReference type="SAM" id="MobiDB-lite"/>
    </source>
</evidence>
<dbReference type="VEuPathDB" id="VectorBase:ISCI020357"/>
<evidence type="ECO:0000313" key="4">
    <source>
        <dbReference type="Proteomes" id="UP000001555"/>
    </source>
</evidence>
<proteinExistence type="predicted"/>
<name>B7PZL5_IXOSC</name>
<accession>B7PZL5</accession>
<evidence type="ECO:0000313" key="2">
    <source>
        <dbReference type="EMBL" id="EEC12037.1"/>
    </source>
</evidence>
<feature type="compositionally biased region" description="Polar residues" evidence="1">
    <location>
        <begin position="43"/>
        <end position="69"/>
    </location>
</feature>
<reference evidence="3" key="2">
    <citation type="submission" date="2020-05" db="UniProtKB">
        <authorList>
            <consortium name="EnsemblMetazoa"/>
        </authorList>
    </citation>
    <scope>IDENTIFICATION</scope>
    <source>
        <strain evidence="3">wikel</strain>
    </source>
</reference>
<dbReference type="Proteomes" id="UP000001555">
    <property type="component" value="Unassembled WGS sequence"/>
</dbReference>
<reference evidence="2 4" key="1">
    <citation type="submission" date="2008-03" db="EMBL/GenBank/DDBJ databases">
        <title>Annotation of Ixodes scapularis.</title>
        <authorList>
            <consortium name="Ixodes scapularis Genome Project Consortium"/>
            <person name="Caler E."/>
            <person name="Hannick L.I."/>
            <person name="Bidwell S."/>
            <person name="Joardar V."/>
            <person name="Thiagarajan M."/>
            <person name="Amedeo P."/>
            <person name="Galinsky K.J."/>
            <person name="Schobel S."/>
            <person name="Inman J."/>
            <person name="Hostetler J."/>
            <person name="Miller J."/>
            <person name="Hammond M."/>
            <person name="Megy K."/>
            <person name="Lawson D."/>
            <person name="Kodira C."/>
            <person name="Sutton G."/>
            <person name="Meyer J."/>
            <person name="Hill C.A."/>
            <person name="Birren B."/>
            <person name="Nene V."/>
            <person name="Collins F."/>
            <person name="Alarcon-Chaidez F."/>
            <person name="Wikel S."/>
            <person name="Strausberg R."/>
        </authorList>
    </citation>
    <scope>NUCLEOTIDE SEQUENCE [LARGE SCALE GENOMIC DNA]</scope>
    <source>
        <strain evidence="4">Wikel</strain>
        <strain evidence="2">Wikel colony</strain>
    </source>
</reference>
<dbReference type="AlphaFoldDB" id="B7PZL5"/>
<dbReference type="HOGENOM" id="CLU_2485853_0_0_1"/>
<dbReference type="EMBL" id="DS826508">
    <property type="protein sequence ID" value="EEC12037.1"/>
    <property type="molecule type" value="Genomic_DNA"/>
</dbReference>
<dbReference type="EnsemblMetazoa" id="ISCW020357-RA">
    <property type="protein sequence ID" value="ISCW020357-PA"/>
    <property type="gene ID" value="ISCW020357"/>
</dbReference>
<feature type="region of interest" description="Disordered" evidence="1">
    <location>
        <begin position="1"/>
        <end position="87"/>
    </location>
</feature>
<protein>
    <submittedName>
        <fullName evidence="2 3">Uncharacterized protein</fullName>
    </submittedName>
</protein>
<dbReference type="InParanoid" id="B7PZL5"/>
<dbReference type="VEuPathDB" id="VectorBase:ISCW020357"/>
<dbReference type="PaxDb" id="6945-B7PZL5"/>
<gene>
    <name evidence="2" type="ORF">IscW_ISCW020357</name>
</gene>
<keyword evidence="4" id="KW-1185">Reference proteome</keyword>